<evidence type="ECO:0000256" key="1">
    <source>
        <dbReference type="SAM" id="Coils"/>
    </source>
</evidence>
<keyword evidence="3" id="KW-1185">Reference proteome</keyword>
<evidence type="ECO:0000313" key="2">
    <source>
        <dbReference type="EMBL" id="KAJ1144534.1"/>
    </source>
</evidence>
<gene>
    <name evidence="2" type="ORF">NDU88_010832</name>
</gene>
<feature type="coiled-coil region" evidence="1">
    <location>
        <begin position="70"/>
        <end position="125"/>
    </location>
</feature>
<comment type="caution">
    <text evidence="2">The sequence shown here is derived from an EMBL/GenBank/DDBJ whole genome shotgun (WGS) entry which is preliminary data.</text>
</comment>
<organism evidence="2 3">
    <name type="scientific">Pleurodeles waltl</name>
    <name type="common">Iberian ribbed newt</name>
    <dbReference type="NCBI Taxonomy" id="8319"/>
    <lineage>
        <taxon>Eukaryota</taxon>
        <taxon>Metazoa</taxon>
        <taxon>Chordata</taxon>
        <taxon>Craniata</taxon>
        <taxon>Vertebrata</taxon>
        <taxon>Euteleostomi</taxon>
        <taxon>Amphibia</taxon>
        <taxon>Batrachia</taxon>
        <taxon>Caudata</taxon>
        <taxon>Salamandroidea</taxon>
        <taxon>Salamandridae</taxon>
        <taxon>Pleurodelinae</taxon>
        <taxon>Pleurodeles</taxon>
    </lineage>
</organism>
<dbReference type="Proteomes" id="UP001066276">
    <property type="component" value="Chromosome 6"/>
</dbReference>
<accession>A0AAV7QXG3</accession>
<name>A0AAV7QXG3_PLEWA</name>
<dbReference type="EMBL" id="JANPWB010000010">
    <property type="protein sequence ID" value="KAJ1144534.1"/>
    <property type="molecule type" value="Genomic_DNA"/>
</dbReference>
<reference evidence="2" key="1">
    <citation type="journal article" date="2022" name="bioRxiv">
        <title>Sequencing and chromosome-scale assembly of the giantPleurodeles waltlgenome.</title>
        <authorList>
            <person name="Brown T."/>
            <person name="Elewa A."/>
            <person name="Iarovenko S."/>
            <person name="Subramanian E."/>
            <person name="Araus A.J."/>
            <person name="Petzold A."/>
            <person name="Susuki M."/>
            <person name="Suzuki K.-i.T."/>
            <person name="Hayashi T."/>
            <person name="Toyoda A."/>
            <person name="Oliveira C."/>
            <person name="Osipova E."/>
            <person name="Leigh N.D."/>
            <person name="Simon A."/>
            <person name="Yun M.H."/>
        </authorList>
    </citation>
    <scope>NUCLEOTIDE SEQUENCE</scope>
    <source>
        <strain evidence="2">20211129_DDA</strain>
        <tissue evidence="2">Liver</tissue>
    </source>
</reference>
<protein>
    <submittedName>
        <fullName evidence="2">Uncharacterized protein</fullName>
    </submittedName>
</protein>
<dbReference type="AlphaFoldDB" id="A0AAV7QXG3"/>
<keyword evidence="1" id="KW-0175">Coiled coil</keyword>
<sequence>MLCSKSPTVKSVASLWNKPPTVDTKLPDHPATLDADALAVMLITQDYMGLFLQEICSQTESLKSDFKSCLQDLEGDVSEIGDRMDDLECTVDARSEDQEMLWCHLVTLEDQQTDLQAKQEDLEDRS</sequence>
<proteinExistence type="predicted"/>
<evidence type="ECO:0000313" key="3">
    <source>
        <dbReference type="Proteomes" id="UP001066276"/>
    </source>
</evidence>